<dbReference type="AlphaFoldDB" id="D4F840"/>
<accession>D4F840</accession>
<proteinExistence type="predicted"/>
<dbReference type="EMBL" id="ADGK01000249">
    <property type="protein sequence ID" value="EFE22081.1"/>
    <property type="molecule type" value="Genomic_DNA"/>
</dbReference>
<dbReference type="Proteomes" id="UP000003692">
    <property type="component" value="Unassembled WGS sequence"/>
</dbReference>
<gene>
    <name evidence="1" type="ORF">EDWATA_02927</name>
</gene>
<evidence type="ECO:0000313" key="1">
    <source>
        <dbReference type="EMBL" id="EFE22081.1"/>
    </source>
</evidence>
<sequence length="50" mass="5920">MPTKKMFKTSNQTIDHFVLLFKLNSSVLSQAFKPAPNRRHRRETERGYPD</sequence>
<reference evidence="1 2" key="1">
    <citation type="submission" date="2010-02" db="EMBL/GenBank/DDBJ databases">
        <authorList>
            <person name="Weinstock G."/>
            <person name="Sodergren E."/>
            <person name="Clifton S."/>
            <person name="Fulton L."/>
            <person name="Fulton B."/>
            <person name="Courtney L."/>
            <person name="Fronick C."/>
            <person name="Harrison M."/>
            <person name="Strong C."/>
            <person name="Farmer C."/>
            <person name="Delahaunty K."/>
            <person name="Markovic C."/>
            <person name="Hall O."/>
            <person name="Minx P."/>
            <person name="Tomlinson C."/>
            <person name="Mitreva M."/>
            <person name="Nelson J."/>
            <person name="Hou S."/>
            <person name="Wollam A."/>
            <person name="Pepin K.H."/>
            <person name="Johnson M."/>
            <person name="Bhonagiri V."/>
            <person name="Zhang X."/>
            <person name="Suruliraj S."/>
            <person name="Warren W."/>
            <person name="Chinwalla A."/>
            <person name="Mardis E.R."/>
            <person name="Wilson R.K."/>
        </authorList>
    </citation>
    <scope>NUCLEOTIDE SEQUENCE [LARGE SCALE GENOMIC DNA]</scope>
    <source>
        <strain evidence="1 2">ATCC 23685</strain>
    </source>
</reference>
<name>D4F840_EDWTA</name>
<protein>
    <submittedName>
        <fullName evidence="1">Uncharacterized protein</fullName>
    </submittedName>
</protein>
<evidence type="ECO:0000313" key="2">
    <source>
        <dbReference type="Proteomes" id="UP000003692"/>
    </source>
</evidence>
<dbReference type="HOGENOM" id="CLU_3117328_0_0_6"/>
<comment type="caution">
    <text evidence="1">The sequence shown here is derived from an EMBL/GenBank/DDBJ whole genome shotgun (WGS) entry which is preliminary data.</text>
</comment>
<organism evidence="1 2">
    <name type="scientific">Edwardsiella tarda ATCC 23685</name>
    <dbReference type="NCBI Taxonomy" id="500638"/>
    <lineage>
        <taxon>Bacteria</taxon>
        <taxon>Pseudomonadati</taxon>
        <taxon>Pseudomonadota</taxon>
        <taxon>Gammaproteobacteria</taxon>
        <taxon>Enterobacterales</taxon>
        <taxon>Hafniaceae</taxon>
        <taxon>Edwardsiella</taxon>
    </lineage>
</organism>